<dbReference type="Proteomes" id="UP000077066">
    <property type="component" value="Unassembled WGS sequence"/>
</dbReference>
<dbReference type="Pfam" id="PF09870">
    <property type="entry name" value="DUF2097"/>
    <property type="match status" value="1"/>
</dbReference>
<protein>
    <submittedName>
        <fullName evidence="1">Uncharacterized protein</fullName>
    </submittedName>
</protein>
<evidence type="ECO:0000313" key="1">
    <source>
        <dbReference type="EMBL" id="KZX15563.1"/>
    </source>
</evidence>
<keyword evidence="2" id="KW-1185">Reference proteome</keyword>
<sequence length="97" mass="11173">MNCDEALKYIIDNVKIYDTLELSYNRVFTPGEVLNVDTSEYHGKPGLKVVIHVLEDTFTSSVEVDLEEVKDELIEFKHIPKNSNNETIVIIDRCEDK</sequence>
<evidence type="ECO:0000313" key="2">
    <source>
        <dbReference type="Proteomes" id="UP000077066"/>
    </source>
</evidence>
<dbReference type="PATRIC" id="fig|55758.3.peg.706"/>
<dbReference type="AlphaFoldDB" id="A0A166DFY0"/>
<name>A0A166DFY0_9EURY</name>
<reference evidence="1 2" key="1">
    <citation type="submission" date="2016-04" db="EMBL/GenBank/DDBJ databases">
        <title>Genome sequence of Methanobrevibacter filiformis DSM 11501.</title>
        <authorList>
            <person name="Poehlein A."/>
            <person name="Seedorf H."/>
            <person name="Daniel R."/>
        </authorList>
    </citation>
    <scope>NUCLEOTIDE SEQUENCE [LARGE SCALE GENOMIC DNA]</scope>
    <source>
        <strain evidence="1 2">DSM 11501</strain>
    </source>
</reference>
<organism evidence="1 2">
    <name type="scientific">Methanobrevibacter filiformis</name>
    <dbReference type="NCBI Taxonomy" id="55758"/>
    <lineage>
        <taxon>Archaea</taxon>
        <taxon>Methanobacteriati</taxon>
        <taxon>Methanobacteriota</taxon>
        <taxon>Methanomada group</taxon>
        <taxon>Methanobacteria</taxon>
        <taxon>Methanobacteriales</taxon>
        <taxon>Methanobacteriaceae</taxon>
        <taxon>Methanobrevibacter</taxon>
    </lineage>
</organism>
<dbReference type="InterPro" id="IPR019208">
    <property type="entry name" value="DUF2097"/>
</dbReference>
<gene>
    <name evidence="1" type="ORF">MBFIL_06290</name>
</gene>
<proteinExistence type="predicted"/>
<dbReference type="EMBL" id="LWMT01000093">
    <property type="protein sequence ID" value="KZX15563.1"/>
    <property type="molecule type" value="Genomic_DNA"/>
</dbReference>
<comment type="caution">
    <text evidence="1">The sequence shown here is derived from an EMBL/GenBank/DDBJ whole genome shotgun (WGS) entry which is preliminary data.</text>
</comment>
<accession>A0A166DFY0</accession>